<dbReference type="Proteomes" id="UP000032611">
    <property type="component" value="Chromosome"/>
</dbReference>
<dbReference type="HOGENOM" id="CLU_064541_3_0_5"/>
<keyword evidence="4" id="KW-1133">Transmembrane helix</keyword>
<keyword evidence="2" id="KW-0812">Transmembrane</keyword>
<sequence>MKKLIAIASAGGHWVQLLRLRPAFEGCDVTYITTMKHMSDILPGEKVRFVPDASKSEKFRLFILSIRLFYLIIRIRPKVIVTTGAAPGVIALLIGRLLGANTVWIDSIANAEELSLSGRLAVGRADMVLSQWPEVAAKYEGVEWKGAVV</sequence>
<dbReference type="InterPro" id="IPR013969">
    <property type="entry name" value="Oligosacch_biosynth_Alg14"/>
</dbReference>
<gene>
    <name evidence="6" type="ORF">TM49_16830</name>
</gene>
<dbReference type="GO" id="GO:0004577">
    <property type="term" value="F:N-acetylglucosaminyldiphosphodolichol N-acetylglucosaminyltransferase activity"/>
    <property type="evidence" value="ECO:0007669"/>
    <property type="project" value="TreeGrafter"/>
</dbReference>
<evidence type="ECO:0008006" key="8">
    <source>
        <dbReference type="Google" id="ProtNLM"/>
    </source>
</evidence>
<keyword evidence="3" id="KW-0256">Endoplasmic reticulum</keyword>
<dbReference type="GO" id="GO:0006488">
    <property type="term" value="P:dolichol-linked oligosaccharide biosynthetic process"/>
    <property type="evidence" value="ECO:0007669"/>
    <property type="project" value="InterPro"/>
</dbReference>
<accession>A0A0D5LSB8</accession>
<dbReference type="RefSeq" id="WP_045682979.1">
    <property type="nucleotide sequence ID" value="NZ_CP010803.1"/>
</dbReference>
<dbReference type="PANTHER" id="PTHR12154:SF4">
    <property type="entry name" value="UDP-N-ACETYLGLUCOSAMINE TRANSFERASE SUBUNIT ALG14 HOMOLOG"/>
    <property type="match status" value="1"/>
</dbReference>
<dbReference type="STRING" id="1486262.TM49_16830"/>
<dbReference type="Pfam" id="PF08660">
    <property type="entry name" value="Alg14"/>
    <property type="match status" value="1"/>
</dbReference>
<evidence type="ECO:0000313" key="7">
    <source>
        <dbReference type="Proteomes" id="UP000032611"/>
    </source>
</evidence>
<dbReference type="EMBL" id="CP010803">
    <property type="protein sequence ID" value="AJY46971.1"/>
    <property type="molecule type" value="Genomic_DNA"/>
</dbReference>
<evidence type="ECO:0000256" key="4">
    <source>
        <dbReference type="ARBA" id="ARBA00022989"/>
    </source>
</evidence>
<dbReference type="SUPFAM" id="SSF53756">
    <property type="entry name" value="UDP-Glycosyltransferase/glycogen phosphorylase"/>
    <property type="match status" value="1"/>
</dbReference>
<dbReference type="PATRIC" id="fig|1486262.3.peg.3481"/>
<evidence type="ECO:0000256" key="1">
    <source>
        <dbReference type="ARBA" id="ARBA00004389"/>
    </source>
</evidence>
<organism evidence="6 7">
    <name type="scientific">Martelella endophytica</name>
    <dbReference type="NCBI Taxonomy" id="1486262"/>
    <lineage>
        <taxon>Bacteria</taxon>
        <taxon>Pseudomonadati</taxon>
        <taxon>Pseudomonadota</taxon>
        <taxon>Alphaproteobacteria</taxon>
        <taxon>Hyphomicrobiales</taxon>
        <taxon>Aurantimonadaceae</taxon>
        <taxon>Martelella</taxon>
    </lineage>
</organism>
<name>A0A0D5LSB8_MAREN</name>
<keyword evidence="7" id="KW-1185">Reference proteome</keyword>
<dbReference type="AlphaFoldDB" id="A0A0D5LSB8"/>
<evidence type="ECO:0000256" key="3">
    <source>
        <dbReference type="ARBA" id="ARBA00022824"/>
    </source>
</evidence>
<dbReference type="PANTHER" id="PTHR12154">
    <property type="entry name" value="GLYCOSYL TRANSFERASE-RELATED"/>
    <property type="match status" value="1"/>
</dbReference>
<evidence type="ECO:0000256" key="2">
    <source>
        <dbReference type="ARBA" id="ARBA00022692"/>
    </source>
</evidence>
<keyword evidence="5" id="KW-0472">Membrane</keyword>
<comment type="subcellular location">
    <subcellularLocation>
        <location evidence="1">Endoplasmic reticulum membrane</location>
        <topology evidence="1">Single-pass membrane protein</topology>
    </subcellularLocation>
</comment>
<evidence type="ECO:0000256" key="5">
    <source>
        <dbReference type="ARBA" id="ARBA00023136"/>
    </source>
</evidence>
<dbReference type="Gene3D" id="3.40.50.2000">
    <property type="entry name" value="Glycogen Phosphorylase B"/>
    <property type="match status" value="1"/>
</dbReference>
<protein>
    <recommendedName>
        <fullName evidence="8">Glucuronosyltransferase</fullName>
    </recommendedName>
</protein>
<dbReference type="KEGG" id="mey:TM49_16830"/>
<evidence type="ECO:0000313" key="6">
    <source>
        <dbReference type="EMBL" id="AJY46971.1"/>
    </source>
</evidence>
<proteinExistence type="predicted"/>
<reference evidence="6 7" key="1">
    <citation type="journal article" date="2015" name="Genome Announc.">
        <title>Complete genome sequence of Martelella endophytica YC6887, which has antifungal activity associated with a halophyte.</title>
        <authorList>
            <person name="Khan A."/>
            <person name="Khan H."/>
            <person name="Chung E.J."/>
            <person name="Hossain M.T."/>
            <person name="Chung Y.R."/>
        </authorList>
    </citation>
    <scope>NUCLEOTIDE SEQUENCE [LARGE SCALE GENOMIC DNA]</scope>
    <source>
        <strain evidence="6">YC6887</strain>
    </source>
</reference>